<feature type="transmembrane region" description="Helical" evidence="1">
    <location>
        <begin position="20"/>
        <end position="39"/>
    </location>
</feature>
<dbReference type="EMBL" id="CP041695">
    <property type="protein sequence ID" value="QDP83572.1"/>
    <property type="molecule type" value="Genomic_DNA"/>
</dbReference>
<reference evidence="2 3" key="1">
    <citation type="submission" date="2019-07" db="EMBL/GenBank/DDBJ databases">
        <title>Complete Genome Sequence and Methylome Analysis of Nocardia otitidis-caviarum NEB252.</title>
        <authorList>
            <person name="Fomenkov A."/>
            <person name="Anton B.P."/>
            <person name="Vincze T."/>
            <person name="Roberts R.J."/>
        </authorList>
    </citation>
    <scope>NUCLEOTIDE SEQUENCE [LARGE SCALE GENOMIC DNA]</scope>
    <source>
        <strain evidence="2 3">NEB252</strain>
    </source>
</reference>
<feature type="transmembrane region" description="Helical" evidence="1">
    <location>
        <begin position="51"/>
        <end position="68"/>
    </location>
</feature>
<gene>
    <name evidence="2" type="ORF">FOH10_17960</name>
</gene>
<dbReference type="Proteomes" id="UP000317039">
    <property type="component" value="Chromosome"/>
</dbReference>
<dbReference type="AlphaFoldDB" id="A0A516NXC6"/>
<feature type="transmembrane region" description="Helical" evidence="1">
    <location>
        <begin position="109"/>
        <end position="129"/>
    </location>
</feature>
<keyword evidence="1" id="KW-0472">Membrane</keyword>
<organism evidence="2 3">
    <name type="scientific">Nocardia otitidiscaviarum</name>
    <dbReference type="NCBI Taxonomy" id="1823"/>
    <lineage>
        <taxon>Bacteria</taxon>
        <taxon>Bacillati</taxon>
        <taxon>Actinomycetota</taxon>
        <taxon>Actinomycetes</taxon>
        <taxon>Mycobacteriales</taxon>
        <taxon>Nocardiaceae</taxon>
        <taxon>Nocardia</taxon>
    </lineage>
</organism>
<protein>
    <submittedName>
        <fullName evidence="2">Uncharacterized protein</fullName>
    </submittedName>
</protein>
<dbReference type="KEGG" id="nod:FOH10_17960"/>
<proteinExistence type="predicted"/>
<accession>A0A516NXC6</accession>
<feature type="transmembrane region" description="Helical" evidence="1">
    <location>
        <begin position="80"/>
        <end position="103"/>
    </location>
</feature>
<keyword evidence="1" id="KW-0812">Transmembrane</keyword>
<evidence type="ECO:0000256" key="1">
    <source>
        <dbReference type="SAM" id="Phobius"/>
    </source>
</evidence>
<keyword evidence="1" id="KW-1133">Transmembrane helix</keyword>
<name>A0A516NXC6_9NOCA</name>
<evidence type="ECO:0000313" key="2">
    <source>
        <dbReference type="EMBL" id="QDP83572.1"/>
    </source>
</evidence>
<sequence length="134" mass="14236">MTTRAETDHGPRFLRGALYVDGWSTGVFGALLLATAPILRKPLGLPVSWSIPFGVVMLVGAAALLLLAGRAEVPVRAVRAVVTVNALSAIGMVGLTGTALLPLTEWGRVFLYSGALFVAVFAGLEYVGLRWMRR</sequence>
<evidence type="ECO:0000313" key="3">
    <source>
        <dbReference type="Proteomes" id="UP000317039"/>
    </source>
</evidence>